<dbReference type="HOGENOM" id="CLU_480045_0_0_1"/>
<feature type="compositionally biased region" description="Polar residues" evidence="1">
    <location>
        <begin position="180"/>
        <end position="198"/>
    </location>
</feature>
<proteinExistence type="predicted"/>
<feature type="compositionally biased region" description="Basic and acidic residues" evidence="1">
    <location>
        <begin position="420"/>
        <end position="431"/>
    </location>
</feature>
<feature type="region of interest" description="Disordered" evidence="1">
    <location>
        <begin position="501"/>
        <end position="537"/>
    </location>
</feature>
<name>A7SSX4_NEMVE</name>
<evidence type="ECO:0000313" key="2">
    <source>
        <dbReference type="EMBL" id="EDO33192.1"/>
    </source>
</evidence>
<feature type="compositionally biased region" description="Basic residues" evidence="1">
    <location>
        <begin position="86"/>
        <end position="103"/>
    </location>
</feature>
<protein>
    <submittedName>
        <fullName evidence="2">Uncharacterized protein</fullName>
    </submittedName>
</protein>
<feature type="compositionally biased region" description="Polar residues" evidence="1">
    <location>
        <begin position="109"/>
        <end position="119"/>
    </location>
</feature>
<sequence length="568" mass="61463">MDVDKEFEFECPQYFDFENAPLPYQDTPLSPGLNSSWFERDHPLHEPTNPVSREEALKPLINLNELRPVPAKKPVQKPANPPNKCKTAKKSMGRNKPFVRLKRGEHGPNMQQQGGTKTAVQRKKSVGVVKLRGNSNVVAEKRDIVGNEFNLGQGNVFTPPWRQHYDSPVRAASCSIPESPKSSITKTVSPSGNQSQQPKHAAAPNASKSAMTSSLLAAAPNASKSAMTAALSSSSLLAAAASTHAASFYSPCRASPKDSLLAKATVGPCQKNRPRRLLPKTPLESEGAPAMIPLRAPLRSDKDDLNSPPLTPDETTSRDAESTTPEPTPSPTIAPSRATTSCSSAREEGDGSSISENLGDLEQPQEETKVLSVEEMLKLHNKRVVSANAKYDQNGRRIRPGPTSFCPAPDRGIAVILKHEVPGQTAEDKAKATKSSRRSVHSTSGKRPSTVAESKKPLLKNKNRRSCIAAPVTTSSSTSDNSKDTRLAAAKAMKRSINTAEMEKAQKNKRRSCVVESTTTGKTGSKQKRRSCMAAPQAAIDRADEELKDLIARHNQRLTSKSCSSEHR</sequence>
<keyword evidence="3" id="KW-1185">Reference proteome</keyword>
<evidence type="ECO:0000313" key="3">
    <source>
        <dbReference type="Proteomes" id="UP000001593"/>
    </source>
</evidence>
<dbReference type="OMA" id="LNSSWFE"/>
<organism evidence="2 3">
    <name type="scientific">Nematostella vectensis</name>
    <name type="common">Starlet sea anemone</name>
    <dbReference type="NCBI Taxonomy" id="45351"/>
    <lineage>
        <taxon>Eukaryota</taxon>
        <taxon>Metazoa</taxon>
        <taxon>Cnidaria</taxon>
        <taxon>Anthozoa</taxon>
        <taxon>Hexacorallia</taxon>
        <taxon>Actiniaria</taxon>
        <taxon>Edwardsiidae</taxon>
        <taxon>Nematostella</taxon>
    </lineage>
</organism>
<dbReference type="AlphaFoldDB" id="A7SSX4"/>
<feature type="region of interest" description="Disordered" evidence="1">
    <location>
        <begin position="420"/>
        <end position="486"/>
    </location>
</feature>
<evidence type="ECO:0000256" key="1">
    <source>
        <dbReference type="SAM" id="MobiDB-lite"/>
    </source>
</evidence>
<accession>A7SSX4</accession>
<dbReference type="Proteomes" id="UP000001593">
    <property type="component" value="Unassembled WGS sequence"/>
</dbReference>
<gene>
    <name evidence="2" type="ORF">NEMVEDRAFT_v1g247218</name>
</gene>
<feature type="compositionally biased region" description="Low complexity" evidence="1">
    <location>
        <begin position="68"/>
        <end position="84"/>
    </location>
</feature>
<dbReference type="InParanoid" id="A7SSX4"/>
<feature type="region of interest" description="Disordered" evidence="1">
    <location>
        <begin position="33"/>
        <end position="52"/>
    </location>
</feature>
<feature type="region of interest" description="Disordered" evidence="1">
    <location>
        <begin position="62"/>
        <end position="127"/>
    </location>
</feature>
<dbReference type="EMBL" id="DS469785">
    <property type="protein sequence ID" value="EDO33192.1"/>
    <property type="molecule type" value="Genomic_DNA"/>
</dbReference>
<feature type="region of interest" description="Disordered" evidence="1">
    <location>
        <begin position="168"/>
        <end position="211"/>
    </location>
</feature>
<feature type="region of interest" description="Disordered" evidence="1">
    <location>
        <begin position="265"/>
        <end position="367"/>
    </location>
</feature>
<reference evidence="2 3" key="1">
    <citation type="journal article" date="2007" name="Science">
        <title>Sea anemone genome reveals ancestral eumetazoan gene repertoire and genomic organization.</title>
        <authorList>
            <person name="Putnam N.H."/>
            <person name="Srivastava M."/>
            <person name="Hellsten U."/>
            <person name="Dirks B."/>
            <person name="Chapman J."/>
            <person name="Salamov A."/>
            <person name="Terry A."/>
            <person name="Shapiro H."/>
            <person name="Lindquist E."/>
            <person name="Kapitonov V.V."/>
            <person name="Jurka J."/>
            <person name="Genikhovich G."/>
            <person name="Grigoriev I.V."/>
            <person name="Lucas S.M."/>
            <person name="Steele R.E."/>
            <person name="Finnerty J.R."/>
            <person name="Technau U."/>
            <person name="Martindale M.Q."/>
            <person name="Rokhsar D.S."/>
        </authorList>
    </citation>
    <scope>NUCLEOTIDE SEQUENCE [LARGE SCALE GENOMIC DNA]</scope>
    <source>
        <strain evidence="3">CH2 X CH6</strain>
    </source>
</reference>